<evidence type="ECO:0000256" key="2">
    <source>
        <dbReference type="ARBA" id="ARBA00004167"/>
    </source>
</evidence>
<keyword evidence="18" id="KW-1185">Reference proteome</keyword>
<gene>
    <name evidence="17" type="ORF">SAY87_023628</name>
</gene>
<dbReference type="AlphaFoldDB" id="A0AAN7QRA3"/>
<evidence type="ECO:0000256" key="5">
    <source>
        <dbReference type="ARBA" id="ARBA00022679"/>
    </source>
</evidence>
<evidence type="ECO:0000256" key="3">
    <source>
        <dbReference type="ARBA" id="ARBA00004906"/>
    </source>
</evidence>
<dbReference type="Gene3D" id="3.30.40.10">
    <property type="entry name" value="Zinc/RING finger domain, C3HC4 (zinc finger)"/>
    <property type="match status" value="1"/>
</dbReference>
<feature type="transmembrane region" description="Helical" evidence="15">
    <location>
        <begin position="32"/>
        <end position="57"/>
    </location>
</feature>
<evidence type="ECO:0000256" key="4">
    <source>
        <dbReference type="ARBA" id="ARBA00012483"/>
    </source>
</evidence>
<dbReference type="CDD" id="cd16461">
    <property type="entry name" value="RING-H2_EL5-like"/>
    <property type="match status" value="1"/>
</dbReference>
<evidence type="ECO:0000259" key="16">
    <source>
        <dbReference type="PROSITE" id="PS50089"/>
    </source>
</evidence>
<organism evidence="17 18">
    <name type="scientific">Trapa incisa</name>
    <dbReference type="NCBI Taxonomy" id="236973"/>
    <lineage>
        <taxon>Eukaryota</taxon>
        <taxon>Viridiplantae</taxon>
        <taxon>Streptophyta</taxon>
        <taxon>Embryophyta</taxon>
        <taxon>Tracheophyta</taxon>
        <taxon>Spermatophyta</taxon>
        <taxon>Magnoliopsida</taxon>
        <taxon>eudicotyledons</taxon>
        <taxon>Gunneridae</taxon>
        <taxon>Pentapetalae</taxon>
        <taxon>rosids</taxon>
        <taxon>malvids</taxon>
        <taxon>Myrtales</taxon>
        <taxon>Lythraceae</taxon>
        <taxon>Trapa</taxon>
    </lineage>
</organism>
<dbReference type="GO" id="GO:0016020">
    <property type="term" value="C:membrane"/>
    <property type="evidence" value="ECO:0007669"/>
    <property type="project" value="UniProtKB-SubCell"/>
</dbReference>
<evidence type="ECO:0000256" key="8">
    <source>
        <dbReference type="ARBA" id="ARBA00022771"/>
    </source>
</evidence>
<dbReference type="Pfam" id="PF13639">
    <property type="entry name" value="zf-RING_2"/>
    <property type="match status" value="1"/>
</dbReference>
<comment type="subcellular location">
    <subcellularLocation>
        <location evidence="2">Membrane</location>
        <topology evidence="2">Single-pass membrane protein</topology>
    </subcellularLocation>
</comment>
<dbReference type="PANTHER" id="PTHR46913:SF1">
    <property type="entry name" value="RING-H2 FINGER PROTEIN ATL16"/>
    <property type="match status" value="1"/>
</dbReference>
<comment type="caution">
    <text evidence="17">The sequence shown here is derived from an EMBL/GenBank/DDBJ whole genome shotgun (WGS) entry which is preliminary data.</text>
</comment>
<keyword evidence="12 15" id="KW-0472">Membrane</keyword>
<evidence type="ECO:0000256" key="15">
    <source>
        <dbReference type="SAM" id="Phobius"/>
    </source>
</evidence>
<evidence type="ECO:0000313" key="17">
    <source>
        <dbReference type="EMBL" id="KAK4775667.1"/>
    </source>
</evidence>
<dbReference type="GO" id="GO:0061630">
    <property type="term" value="F:ubiquitin protein ligase activity"/>
    <property type="evidence" value="ECO:0007669"/>
    <property type="project" value="UniProtKB-EC"/>
</dbReference>
<evidence type="ECO:0000256" key="11">
    <source>
        <dbReference type="ARBA" id="ARBA00022989"/>
    </source>
</evidence>
<keyword evidence="10" id="KW-0862">Zinc</keyword>
<dbReference type="InterPro" id="IPR044600">
    <property type="entry name" value="ATL1/ATL16-like"/>
</dbReference>
<dbReference type="InterPro" id="IPR013083">
    <property type="entry name" value="Znf_RING/FYVE/PHD"/>
</dbReference>
<dbReference type="EC" id="2.3.2.27" evidence="4"/>
<dbReference type="GO" id="GO:0016567">
    <property type="term" value="P:protein ubiquitination"/>
    <property type="evidence" value="ECO:0007669"/>
    <property type="project" value="InterPro"/>
</dbReference>
<evidence type="ECO:0000313" key="18">
    <source>
        <dbReference type="Proteomes" id="UP001345219"/>
    </source>
</evidence>
<comment type="pathway">
    <text evidence="3">Protein modification; protein ubiquitination.</text>
</comment>
<evidence type="ECO:0000256" key="13">
    <source>
        <dbReference type="ARBA" id="ARBA00024209"/>
    </source>
</evidence>
<dbReference type="FunFam" id="3.30.40.10:FF:000187">
    <property type="entry name" value="E3 ubiquitin-protein ligase ATL6"/>
    <property type="match status" value="1"/>
</dbReference>
<keyword evidence="8 14" id="KW-0863">Zinc-finger</keyword>
<dbReference type="InterPro" id="IPR001841">
    <property type="entry name" value="Znf_RING"/>
</dbReference>
<evidence type="ECO:0000256" key="14">
    <source>
        <dbReference type="PROSITE-ProRule" id="PRU00175"/>
    </source>
</evidence>
<dbReference type="PROSITE" id="PS50089">
    <property type="entry name" value="ZF_RING_2"/>
    <property type="match status" value="1"/>
</dbReference>
<keyword evidence="6 15" id="KW-0812">Transmembrane</keyword>
<evidence type="ECO:0000256" key="6">
    <source>
        <dbReference type="ARBA" id="ARBA00022692"/>
    </source>
</evidence>
<reference evidence="17 18" key="1">
    <citation type="journal article" date="2023" name="Hortic Res">
        <title>Pangenome of water caltrop reveals structural variations and asymmetric subgenome divergence after allopolyploidization.</title>
        <authorList>
            <person name="Zhang X."/>
            <person name="Chen Y."/>
            <person name="Wang L."/>
            <person name="Yuan Y."/>
            <person name="Fang M."/>
            <person name="Shi L."/>
            <person name="Lu R."/>
            <person name="Comes H.P."/>
            <person name="Ma Y."/>
            <person name="Chen Y."/>
            <person name="Huang G."/>
            <person name="Zhou Y."/>
            <person name="Zheng Z."/>
            <person name="Qiu Y."/>
        </authorList>
    </citation>
    <scope>NUCLEOTIDE SEQUENCE [LARGE SCALE GENOMIC DNA]</scope>
    <source>
        <tissue evidence="17">Roots</tissue>
    </source>
</reference>
<protein>
    <recommendedName>
        <fullName evidence="4">RING-type E3 ubiquitin transferase</fullName>
        <ecNumber evidence="4">2.3.2.27</ecNumber>
    </recommendedName>
</protein>
<dbReference type="SUPFAM" id="SSF57850">
    <property type="entry name" value="RING/U-box"/>
    <property type="match status" value="1"/>
</dbReference>
<keyword evidence="5" id="KW-0808">Transferase</keyword>
<evidence type="ECO:0000256" key="9">
    <source>
        <dbReference type="ARBA" id="ARBA00022786"/>
    </source>
</evidence>
<comment type="similarity">
    <text evidence="13">Belongs to the RING-type zinc finger family. ATL subfamily.</text>
</comment>
<dbReference type="EMBL" id="JAXIOK010000003">
    <property type="protein sequence ID" value="KAK4775667.1"/>
    <property type="molecule type" value="Genomic_DNA"/>
</dbReference>
<dbReference type="PANTHER" id="PTHR46913">
    <property type="entry name" value="RING-H2 FINGER PROTEIN ATL16"/>
    <property type="match status" value="1"/>
</dbReference>
<keyword evidence="9" id="KW-0833">Ubl conjugation pathway</keyword>
<comment type="catalytic activity">
    <reaction evidence="1">
        <text>S-ubiquitinyl-[E2 ubiquitin-conjugating enzyme]-L-cysteine + [acceptor protein]-L-lysine = [E2 ubiquitin-conjugating enzyme]-L-cysteine + N(6)-ubiquitinyl-[acceptor protein]-L-lysine.</text>
        <dbReference type="EC" id="2.3.2.27"/>
    </reaction>
</comment>
<feature type="domain" description="RING-type" evidence="16">
    <location>
        <begin position="130"/>
        <end position="172"/>
    </location>
</feature>
<evidence type="ECO:0000256" key="10">
    <source>
        <dbReference type="ARBA" id="ARBA00022833"/>
    </source>
</evidence>
<accession>A0AAN7QRA3</accession>
<name>A0AAN7QRA3_9MYRT</name>
<dbReference type="Proteomes" id="UP001345219">
    <property type="component" value="Chromosome 18"/>
</dbReference>
<proteinExistence type="inferred from homology"/>
<keyword evidence="11 15" id="KW-1133">Transmembrane helix</keyword>
<dbReference type="SMART" id="SM00184">
    <property type="entry name" value="RING"/>
    <property type="match status" value="1"/>
</dbReference>
<sequence length="349" mass="38789">MDLGGGSRFSLRRLAETASGSPPASFHSSADMSFPIVVIAVLGIAATIFLLVSYYVFVIKCCLSWHRIDLLDRFSLSRRHGGDHHHHQFILHSPEAEPRGLDEWVIRSIPFFQYKSGGKQSRDQDSYSECAVCLNEFQENEKLRAIPNCNHVFHIDCIDIWLQNNANCPLCRTSISAHQMAATAFHQEAQIIAPSPSPQDPVDIHSDEDYVVIELGEPSNNPAAISCKGRGSKPRGFLPKGISMGDESINTRGLRLPPSFELVQPIRRSISMDSAVDRQLLLAVREIVQQRRKERELQQGLSLFSFSPIESSYSCRGCSGSSSSSAVRRTFFSFGHGRSSRSAVQPLET</sequence>
<keyword evidence="7" id="KW-0479">Metal-binding</keyword>
<evidence type="ECO:0000256" key="1">
    <source>
        <dbReference type="ARBA" id="ARBA00000900"/>
    </source>
</evidence>
<evidence type="ECO:0000256" key="12">
    <source>
        <dbReference type="ARBA" id="ARBA00023136"/>
    </source>
</evidence>
<dbReference type="GO" id="GO:0008270">
    <property type="term" value="F:zinc ion binding"/>
    <property type="evidence" value="ECO:0007669"/>
    <property type="project" value="UniProtKB-KW"/>
</dbReference>
<evidence type="ECO:0000256" key="7">
    <source>
        <dbReference type="ARBA" id="ARBA00022723"/>
    </source>
</evidence>